<dbReference type="EMBL" id="FP929055">
    <property type="protein sequence ID" value="CBL25616.1"/>
    <property type="molecule type" value="Genomic_DNA"/>
</dbReference>
<dbReference type="EC" id="6.2.1.26" evidence="6"/>
<name>D4M304_9FIRM</name>
<feature type="transmembrane region" description="Helical" evidence="3">
    <location>
        <begin position="237"/>
        <end position="259"/>
    </location>
</feature>
<dbReference type="SUPFAM" id="SSF56801">
    <property type="entry name" value="Acetyl-CoA synthetase-like"/>
    <property type="match status" value="1"/>
</dbReference>
<dbReference type="Proteomes" id="UP000008956">
    <property type="component" value="Chromosome"/>
</dbReference>
<dbReference type="PROSITE" id="PS00455">
    <property type="entry name" value="AMP_BINDING"/>
    <property type="match status" value="1"/>
</dbReference>
<dbReference type="InterPro" id="IPR042099">
    <property type="entry name" value="ANL_N_sf"/>
</dbReference>
<dbReference type="PANTHER" id="PTHR43201:SF5">
    <property type="entry name" value="MEDIUM-CHAIN ACYL-COA LIGASE ACSF2, MITOCHONDRIAL"/>
    <property type="match status" value="1"/>
</dbReference>
<accession>D4M304</accession>
<evidence type="ECO:0000313" key="7">
    <source>
        <dbReference type="Proteomes" id="UP000008956"/>
    </source>
</evidence>
<keyword evidence="3" id="KW-0472">Membrane</keyword>
<dbReference type="Gene3D" id="3.40.50.12780">
    <property type="entry name" value="N-terminal domain of ligase-like"/>
    <property type="match status" value="1"/>
</dbReference>
<dbReference type="PATRIC" id="fig|657313.3.peg.591"/>
<dbReference type="Pfam" id="PF13193">
    <property type="entry name" value="AMP-binding_C"/>
    <property type="match status" value="1"/>
</dbReference>
<dbReference type="HOGENOM" id="CLU_000022_59_0_9"/>
<dbReference type="KEGG" id="rto:RTO_09180"/>
<gene>
    <name evidence="6" type="ORF">RTO_09180</name>
</gene>
<dbReference type="RefSeq" id="WP_015528243.1">
    <property type="nucleotide sequence ID" value="NC_021015.1"/>
</dbReference>
<dbReference type="InterPro" id="IPR020845">
    <property type="entry name" value="AMP-binding_CS"/>
</dbReference>
<protein>
    <submittedName>
        <fullName evidence="6">Acyl-CoA synthetases (AMP-forming)/AMP-acid ligases II</fullName>
        <ecNumber evidence="6">6.2.1.-</ecNumber>
        <ecNumber evidence="6">6.2.1.26</ecNumber>
    </submittedName>
</protein>
<dbReference type="PANTHER" id="PTHR43201">
    <property type="entry name" value="ACYL-COA SYNTHETASE"/>
    <property type="match status" value="1"/>
</dbReference>
<evidence type="ECO:0000259" key="5">
    <source>
        <dbReference type="Pfam" id="PF13193"/>
    </source>
</evidence>
<keyword evidence="2 6" id="KW-0436">Ligase</keyword>
<feature type="domain" description="AMP-dependent synthetase/ligase" evidence="4">
    <location>
        <begin position="43"/>
        <end position="398"/>
    </location>
</feature>
<evidence type="ECO:0000259" key="4">
    <source>
        <dbReference type="Pfam" id="PF00501"/>
    </source>
</evidence>
<sequence length="534" mass="60898">MVKGKDVWGTWLQRDMEERQIGNRTVYTFSKMKNSFYEMLCDTATKYPDKIGIVDNWNREYTYQKFLVMVNQLAAYMKHILKVEKGNHIGLLLNNGIEFATAIYAVCKLGAVAVPLPTKYREPEIQSLVKKADLKFIFVSEDYKVWTSFYTECGIKVILTENEKTEYGFTYLAMQKEKEESGEGELEDEVILMFTSGTTSTSKGVILKNYNINHAVMIYQRILELGEDDRTIIPVPIYHITGLVALLGLFVYIGGTVYLHKRYDAYRILSAIQEHEITFLHGSPTVFGLLLELKNKFSKNESIRVLACGSSYMPVETMMKLHQWMPQMTFHRIYGMTETSSPATIFPSDAATSIYAKAQGKPIPGMELKIVDDSGKEVPCKEIGNVQLKGTNICESYYHIEKSPIDKEGWLDTGDMGYLNEDSYLYIVDRKKDMINRGGEKIWCNDVENEITSLKGVKESALVGIPSEKYGEVAAAVVVLEKESKLTEEDIKQKLHDRIAKYMIPEKILFLEKIPKTPGLKTDKRAIRALFFPE</sequence>
<dbReference type="InterPro" id="IPR025110">
    <property type="entry name" value="AMP-bd_C"/>
</dbReference>
<keyword evidence="3" id="KW-1133">Transmembrane helix</keyword>
<dbReference type="AlphaFoldDB" id="D4M304"/>
<evidence type="ECO:0000313" key="6">
    <source>
        <dbReference type="EMBL" id="CBL25616.1"/>
    </source>
</evidence>
<feature type="domain" description="AMP-binding enzyme C-terminal" evidence="5">
    <location>
        <begin position="447"/>
        <end position="518"/>
    </location>
</feature>
<comment type="similarity">
    <text evidence="1">Belongs to the ATP-dependent AMP-binding enzyme family.</text>
</comment>
<reference evidence="6 7" key="1">
    <citation type="submission" date="2010-03" db="EMBL/GenBank/DDBJ databases">
        <title>The genome sequence of Ruminococcus torques L2-14.</title>
        <authorList>
            <consortium name="metaHIT consortium -- http://www.metahit.eu/"/>
            <person name="Pajon A."/>
            <person name="Turner K."/>
            <person name="Parkhill J."/>
            <person name="Duncan S."/>
            <person name="Flint H."/>
        </authorList>
    </citation>
    <scope>NUCLEOTIDE SEQUENCE [LARGE SCALE GENOMIC DNA]</scope>
    <source>
        <strain evidence="6 7">L2-14</strain>
    </source>
</reference>
<dbReference type="Pfam" id="PF00501">
    <property type="entry name" value="AMP-binding"/>
    <property type="match status" value="1"/>
</dbReference>
<evidence type="ECO:0000256" key="1">
    <source>
        <dbReference type="ARBA" id="ARBA00006432"/>
    </source>
</evidence>
<dbReference type="Gene3D" id="3.30.300.30">
    <property type="match status" value="1"/>
</dbReference>
<reference evidence="6 7" key="2">
    <citation type="submission" date="2010-03" db="EMBL/GenBank/DDBJ databases">
        <authorList>
            <person name="Pajon A."/>
        </authorList>
    </citation>
    <scope>NUCLEOTIDE SEQUENCE [LARGE SCALE GENOMIC DNA]</scope>
    <source>
        <strain evidence="6 7">L2-14</strain>
    </source>
</reference>
<dbReference type="InterPro" id="IPR045851">
    <property type="entry name" value="AMP-bd_C_sf"/>
</dbReference>
<keyword evidence="3" id="KW-0812">Transmembrane</keyword>
<organism evidence="6 7">
    <name type="scientific">[Ruminococcus] torques L2-14</name>
    <dbReference type="NCBI Taxonomy" id="657313"/>
    <lineage>
        <taxon>Bacteria</taxon>
        <taxon>Bacillati</taxon>
        <taxon>Bacillota</taxon>
        <taxon>Clostridia</taxon>
        <taxon>Lachnospirales</taxon>
        <taxon>Lachnospiraceae</taxon>
        <taxon>Mediterraneibacter</taxon>
    </lineage>
</organism>
<dbReference type="InterPro" id="IPR000873">
    <property type="entry name" value="AMP-dep_synth/lig_dom"/>
</dbReference>
<evidence type="ECO:0000256" key="3">
    <source>
        <dbReference type="SAM" id="Phobius"/>
    </source>
</evidence>
<evidence type="ECO:0000256" key="2">
    <source>
        <dbReference type="ARBA" id="ARBA00022598"/>
    </source>
</evidence>
<dbReference type="GO" id="GO:0006631">
    <property type="term" value="P:fatty acid metabolic process"/>
    <property type="evidence" value="ECO:0007669"/>
    <property type="project" value="TreeGrafter"/>
</dbReference>
<dbReference type="GO" id="GO:0008756">
    <property type="term" value="F:o-succinylbenzoate-CoA ligase activity"/>
    <property type="evidence" value="ECO:0007669"/>
    <property type="project" value="UniProtKB-EC"/>
</dbReference>
<dbReference type="GO" id="GO:0031956">
    <property type="term" value="F:medium-chain fatty acid-CoA ligase activity"/>
    <property type="evidence" value="ECO:0007669"/>
    <property type="project" value="TreeGrafter"/>
</dbReference>
<dbReference type="EC" id="6.2.1.-" evidence="6"/>
<proteinExistence type="inferred from homology"/>